<dbReference type="InterPro" id="IPR010730">
    <property type="entry name" value="HET"/>
</dbReference>
<accession>A0A2H3U684</accession>
<protein>
    <submittedName>
        <fullName evidence="2">Related to tol protein</fullName>
    </submittedName>
</protein>
<dbReference type="Pfam" id="PF06985">
    <property type="entry name" value="HET"/>
    <property type="match status" value="1"/>
</dbReference>
<evidence type="ECO:0000313" key="3">
    <source>
        <dbReference type="Proteomes" id="UP000219369"/>
    </source>
</evidence>
<feature type="domain" description="Heterokaryon incompatibility" evidence="1">
    <location>
        <begin position="194"/>
        <end position="321"/>
    </location>
</feature>
<dbReference type="VEuPathDB" id="FungiDB:FOXG_19332"/>
<dbReference type="VEuPathDB" id="FungiDB:FOMG_19983"/>
<organism evidence="2 3">
    <name type="scientific">Fusarium oxysporum</name>
    <name type="common">Fusarium vascular wilt</name>
    <dbReference type="NCBI Taxonomy" id="5507"/>
    <lineage>
        <taxon>Eukaryota</taxon>
        <taxon>Fungi</taxon>
        <taxon>Dikarya</taxon>
        <taxon>Ascomycota</taxon>
        <taxon>Pezizomycotina</taxon>
        <taxon>Sordariomycetes</taxon>
        <taxon>Hypocreomycetidae</taxon>
        <taxon>Hypocreales</taxon>
        <taxon>Nectriaceae</taxon>
        <taxon>Fusarium</taxon>
        <taxon>Fusarium oxysporum species complex</taxon>
    </lineage>
</organism>
<dbReference type="PANTHER" id="PTHR33112:SF1">
    <property type="entry name" value="HETEROKARYON INCOMPATIBILITY DOMAIN-CONTAINING PROTEIN"/>
    <property type="match status" value="1"/>
</dbReference>
<dbReference type="VEuPathDB" id="FungiDB:FOIG_10147"/>
<dbReference type="Proteomes" id="UP000219369">
    <property type="component" value="Unassembled WGS sequence"/>
</dbReference>
<dbReference type="VEuPathDB" id="FungiDB:FOC4_g10008421"/>
<gene>
    <name evidence="2" type="ORF">FRV6_16548</name>
</gene>
<dbReference type="OrthoDB" id="5428863at2759"/>
<dbReference type="VEuPathDB" id="FungiDB:FOZG_12432"/>
<evidence type="ECO:0000313" key="2">
    <source>
        <dbReference type="EMBL" id="SCO92420.1"/>
    </source>
</evidence>
<name>A0A2H3U684_FUSOX</name>
<sequence length="660" mass="76068">MSNHLCTRCCAITWPLSTQESDNDQRTDEFNVVVNESHEELQSSFCEACQLFALLKPSALDTSTCSLRAVPLSMLFTNRKASERSLRPDTNLLFIDSDGKEPQPDRPRHMGHVIAVEPLREASPSSEPRRFKHETINFALIKKWMKYCNKNHLERCKPDEFTPMPNFRVIDCRKPKYINRKEPKVIPAPADCKYAALSYVWGDIEDKFPQVVKDSIEVASKLGCKYLWVDRHCINQNPKHPDKQKQIQRMDAIYSQAIFTIIDAAGTDCTSGLAGVTFPRKSNPVERYVQVDGVKLTYLGTPPAEKIRSSLWGSRGWTYQEGLLSHRRIFFTNEQVIFQCNNMTCLESFAIPMNVLHRLDIPNTKKKPILKDTEPLFLPLKEIGRHLMEFSKRNLTYDRDALNAFLGILNACRRDEEYFHLLGNPFHEKKGCMINAWYHVKPGARNVNFPSWSWTGWKGAIKMTSRNNPDHELRLFTEDGYSISLDDYRALCNTNQPPDMKPVIQLKGKMAMLSFELIKWGSETTIPNRTVNETMIQDGPWAILPLTTDITCYSFLYLDNEALTGLYQFKLPIMVLEFGIKSRDHNLVILVLREKGDLYERVGMVITRDAFESDNKDGKAPAKLTMYKDKDGRWMARAPISEPHDRIWQKELEQKTIVLQ</sequence>
<dbReference type="VEuPathDB" id="FungiDB:FOC1_g10001872"/>
<dbReference type="PANTHER" id="PTHR33112">
    <property type="entry name" value="DOMAIN PROTEIN, PUTATIVE-RELATED"/>
    <property type="match status" value="1"/>
</dbReference>
<evidence type="ECO:0000259" key="1">
    <source>
        <dbReference type="Pfam" id="PF06985"/>
    </source>
</evidence>
<dbReference type="VEuPathDB" id="FungiDB:FOMG_07970"/>
<dbReference type="EMBL" id="FMJY01000011">
    <property type="protein sequence ID" value="SCO92420.1"/>
    <property type="molecule type" value="Genomic_DNA"/>
</dbReference>
<reference evidence="3" key="1">
    <citation type="submission" date="2016-09" db="EMBL/GenBank/DDBJ databases">
        <authorList>
            <person name="Guldener U."/>
        </authorList>
    </citation>
    <scope>NUCLEOTIDE SEQUENCE [LARGE SCALE GENOMIC DNA]</scope>
    <source>
        <strain evidence="3">V64-1</strain>
    </source>
</reference>
<dbReference type="AlphaFoldDB" id="A0A2H3U684"/>
<dbReference type="VEuPathDB" id="FungiDB:HZS61_017202"/>
<proteinExistence type="predicted"/>